<dbReference type="InterPro" id="IPR003141">
    <property type="entry name" value="Pol/His_phosphatase_N"/>
</dbReference>
<dbReference type="CDD" id="cd12113">
    <property type="entry name" value="PHP_PolIIIA_DnaE3"/>
    <property type="match status" value="1"/>
</dbReference>
<evidence type="ECO:0000256" key="6">
    <source>
        <dbReference type="ARBA" id="ARBA00049244"/>
    </source>
</evidence>
<dbReference type="InterPro" id="IPR029460">
    <property type="entry name" value="DNAPol_HHH"/>
</dbReference>
<keyword evidence="4" id="KW-0235">DNA replication</keyword>
<dbReference type="Gene3D" id="3.20.20.140">
    <property type="entry name" value="Metal-dependent hydrolases"/>
    <property type="match status" value="1"/>
</dbReference>
<dbReference type="Pfam" id="PF17657">
    <property type="entry name" value="DNA_pol3_finger"/>
    <property type="match status" value="1"/>
</dbReference>
<dbReference type="InterPro" id="IPR011708">
    <property type="entry name" value="DNA_pol3_alpha_NTPase_dom"/>
</dbReference>
<dbReference type="Pfam" id="PF07733">
    <property type="entry name" value="DNA_pol3_alpha"/>
    <property type="match status" value="1"/>
</dbReference>
<dbReference type="Gene3D" id="1.10.10.1600">
    <property type="entry name" value="Bacterial DNA polymerase III alpha subunit, thumb domain"/>
    <property type="match status" value="1"/>
</dbReference>
<dbReference type="InterPro" id="IPR004805">
    <property type="entry name" value="DnaE2/DnaE/PolC"/>
</dbReference>
<dbReference type="SMART" id="SM00481">
    <property type="entry name" value="POLIIIAc"/>
    <property type="match status" value="1"/>
</dbReference>
<dbReference type="InterPro" id="IPR041931">
    <property type="entry name" value="DNA_pol3_alpha_thumb_dom"/>
</dbReference>
<dbReference type="GO" id="GO:0008408">
    <property type="term" value="F:3'-5' exonuclease activity"/>
    <property type="evidence" value="ECO:0007669"/>
    <property type="project" value="InterPro"/>
</dbReference>
<dbReference type="NCBIfam" id="NF004226">
    <property type="entry name" value="PRK05673.1"/>
    <property type="match status" value="1"/>
</dbReference>
<keyword evidence="3" id="KW-0548">Nucleotidyltransferase</keyword>
<dbReference type="AlphaFoldDB" id="A0A381NWM5"/>
<dbReference type="CDD" id="cd04485">
    <property type="entry name" value="DnaE_OBF"/>
    <property type="match status" value="1"/>
</dbReference>
<dbReference type="NCBIfam" id="NF005298">
    <property type="entry name" value="PRK06826.1"/>
    <property type="match status" value="1"/>
</dbReference>
<evidence type="ECO:0000313" key="8">
    <source>
        <dbReference type="EMBL" id="SUZ58298.1"/>
    </source>
</evidence>
<dbReference type="GO" id="GO:0003887">
    <property type="term" value="F:DNA-directed DNA polymerase activity"/>
    <property type="evidence" value="ECO:0007669"/>
    <property type="project" value="UniProtKB-KW"/>
</dbReference>
<dbReference type="EMBL" id="UINC01000610">
    <property type="protein sequence ID" value="SUZ58298.1"/>
    <property type="molecule type" value="Genomic_DNA"/>
</dbReference>
<evidence type="ECO:0000256" key="5">
    <source>
        <dbReference type="ARBA" id="ARBA00022932"/>
    </source>
</evidence>
<evidence type="ECO:0000256" key="4">
    <source>
        <dbReference type="ARBA" id="ARBA00022705"/>
    </source>
</evidence>
<evidence type="ECO:0000259" key="7">
    <source>
        <dbReference type="SMART" id="SM00481"/>
    </source>
</evidence>
<dbReference type="PANTHER" id="PTHR32294">
    <property type="entry name" value="DNA POLYMERASE III SUBUNIT ALPHA"/>
    <property type="match status" value="1"/>
</dbReference>
<dbReference type="Gene3D" id="1.10.150.870">
    <property type="match status" value="1"/>
</dbReference>
<sequence length="1131" mass="127784">MLDGAQRVNQLVNTIDDLNMDSLALTEHGNMFSVVPFYKEAKTTGIKPIIGCETYVAVGSRHNKNPVPGGGWGNNHLILLVQNQSGYQNLMKLVTAGYLEGFYYRPRIDMDLLEQYSEGLICLSGCLKGEIPEKMLKGDYEGAKNAALKFSEIFQDRFYLEVQNHGIPEEEVNIENMKKLSKELSLPLVCTNDAHYSKKEHSEAHDIHICLGTGKERDDPNRLKYATPEFYFKTQDEMYSLFKDVPGAIENTRKIAESIDFEINTGSYHLPNFPIPENENNGDPDEYLKSLVATGVNNLYKDITPEINKQIDHELGVIKNMGFAGYFLITADFVQYAKNNDIPVGPGRGSAAGSLISYALGITDIDPIKHNLLFERFLNPDRISMPDIDIDFCIERRGEVIDYIKTQYGETSVSQIITFGSMKAKQVIRDVGRVMGYTFSEVDRLAKAIPDELNITLDSAIKKSPEFRKMSENEYKELVDHSLVLEGMNRHASIHAAGVVIAPGELTDFVPLYKSSSGDITTQYDMKGLEDLGLLKMDFLGLRNLTVINKALELIKSKGENVEIEEISMEEPEVYSLFSNGLTIGVFQFESSGMREYLKKLKPTAIGDLIAMNALYRPGPMNNIDNFIARKHGKKKIEYPHSSLVPILEETYGIIVYQEQVMQIAHDIAGFTLAEADIMRRAMGKKDKKLMNKLSLKFVEGAQKNEISKRKAQEIYTLIEKFAQYGFNKSHATAYAYIAYQTAWLKTFHPAEFMAANLTSEMSSIDRIVTLINECKKLNIEVKSPDINVSYTQFYPVDSSTISYGLNAIKNVGEKALQSIIENREDEGSFETIFEFCSRIDQQKVNKRVLESLIKSGSMDSISGTRSQNFDAIDTAIRYGQQLQNTGNKNQVDLFSNGSGKNSLIKTPELRIVDDWEEKKSLVYEKEVLGLYVSGHPLLEHSEDLEEFTSIDFSDSLFLKKNDIITVGGMITKITKKYDRRNRAMAFFEMDCIGGHVEVIAFSDCFAQYENLIEEDGVVFVQGKMADDTNFSDLKVMADRIVSIENAREHFSRKLIISFNSQDMYPEDIEDLYEFAQKYPGDCNLVFHLPNPKSGINKPIAVLAHNIKVSTNKNFIKQLRDKYGKENIRVE</sequence>
<evidence type="ECO:0000256" key="2">
    <source>
        <dbReference type="ARBA" id="ARBA00022679"/>
    </source>
</evidence>
<dbReference type="InterPro" id="IPR004013">
    <property type="entry name" value="PHP_dom"/>
</dbReference>
<keyword evidence="2" id="KW-0808">Transferase</keyword>
<protein>
    <recommendedName>
        <fullName evidence="1">DNA-directed DNA polymerase</fullName>
        <ecNumber evidence="1">2.7.7.7</ecNumber>
    </recommendedName>
</protein>
<dbReference type="SUPFAM" id="SSF89550">
    <property type="entry name" value="PHP domain-like"/>
    <property type="match status" value="1"/>
</dbReference>
<reference evidence="8" key="1">
    <citation type="submission" date="2018-05" db="EMBL/GenBank/DDBJ databases">
        <authorList>
            <person name="Lanie J.A."/>
            <person name="Ng W.-L."/>
            <person name="Kazmierczak K.M."/>
            <person name="Andrzejewski T.M."/>
            <person name="Davidsen T.M."/>
            <person name="Wayne K.J."/>
            <person name="Tettelin H."/>
            <person name="Glass J.I."/>
            <person name="Rusch D."/>
            <person name="Podicherti R."/>
            <person name="Tsui H.-C.T."/>
            <person name="Winkler M.E."/>
        </authorList>
    </citation>
    <scope>NUCLEOTIDE SEQUENCE</scope>
</reference>
<keyword evidence="5" id="KW-0239">DNA-directed DNA polymerase</keyword>
<evidence type="ECO:0000256" key="1">
    <source>
        <dbReference type="ARBA" id="ARBA00012417"/>
    </source>
</evidence>
<dbReference type="EC" id="2.7.7.7" evidence="1"/>
<evidence type="ECO:0000256" key="3">
    <source>
        <dbReference type="ARBA" id="ARBA00022695"/>
    </source>
</evidence>
<accession>A0A381NWM5</accession>
<dbReference type="InterPro" id="IPR040982">
    <property type="entry name" value="DNA_pol3_finger"/>
</dbReference>
<dbReference type="InterPro" id="IPR016195">
    <property type="entry name" value="Pol/histidinol_Pase-like"/>
</dbReference>
<organism evidence="8">
    <name type="scientific">marine metagenome</name>
    <dbReference type="NCBI Taxonomy" id="408172"/>
    <lineage>
        <taxon>unclassified sequences</taxon>
        <taxon>metagenomes</taxon>
        <taxon>ecological metagenomes</taxon>
    </lineage>
</organism>
<comment type="catalytic activity">
    <reaction evidence="6">
        <text>DNA(n) + a 2'-deoxyribonucleoside 5'-triphosphate = DNA(n+1) + diphosphate</text>
        <dbReference type="Rhea" id="RHEA:22508"/>
        <dbReference type="Rhea" id="RHEA-COMP:17339"/>
        <dbReference type="Rhea" id="RHEA-COMP:17340"/>
        <dbReference type="ChEBI" id="CHEBI:33019"/>
        <dbReference type="ChEBI" id="CHEBI:61560"/>
        <dbReference type="ChEBI" id="CHEBI:173112"/>
        <dbReference type="EC" id="2.7.7.7"/>
    </reaction>
</comment>
<name>A0A381NWM5_9ZZZZ</name>
<feature type="domain" description="Polymerase/histidinol phosphatase N-terminal" evidence="7">
    <location>
        <begin position="1"/>
        <end position="58"/>
    </location>
</feature>
<gene>
    <name evidence="8" type="ORF">METZ01_LOCUS11152</name>
</gene>
<dbReference type="PANTHER" id="PTHR32294:SF0">
    <property type="entry name" value="DNA POLYMERASE III SUBUNIT ALPHA"/>
    <property type="match status" value="1"/>
</dbReference>
<dbReference type="NCBIfam" id="TIGR00594">
    <property type="entry name" value="polc"/>
    <property type="match status" value="1"/>
</dbReference>
<dbReference type="Pfam" id="PF14579">
    <property type="entry name" value="HHH_6"/>
    <property type="match status" value="1"/>
</dbReference>
<dbReference type="Pfam" id="PF02811">
    <property type="entry name" value="PHP"/>
    <property type="match status" value="1"/>
</dbReference>
<dbReference type="GO" id="GO:0006260">
    <property type="term" value="P:DNA replication"/>
    <property type="evidence" value="ECO:0007669"/>
    <property type="project" value="UniProtKB-KW"/>
</dbReference>
<proteinExistence type="predicted"/>